<evidence type="ECO:0000256" key="1">
    <source>
        <dbReference type="ARBA" id="ARBA00023015"/>
    </source>
</evidence>
<dbReference type="PANTHER" id="PTHR44846">
    <property type="entry name" value="MANNOSYL-D-GLYCERATE TRANSPORT/METABOLISM SYSTEM REPRESSOR MNGR-RELATED"/>
    <property type="match status" value="1"/>
</dbReference>
<gene>
    <name evidence="6" type="ORF">A5888_003336</name>
    <name evidence="5" type="ORF">A5888_003636</name>
</gene>
<dbReference type="EMBL" id="CP147247">
    <property type="protein sequence ID" value="WYJ91568.1"/>
    <property type="molecule type" value="Genomic_DNA"/>
</dbReference>
<dbReference type="AlphaFoldDB" id="A0A242K1J8"/>
<dbReference type="OrthoDB" id="9816541at2"/>
<reference evidence="6" key="2">
    <citation type="submission" date="2017-05" db="EMBL/GenBank/DDBJ databases">
        <authorList>
            <consortium name="The Broad Institute Genomics Platform"/>
            <consortium name="The Broad Institute Genomic Center for Infectious Diseases"/>
            <person name="Earl A."/>
            <person name="Manson A."/>
            <person name="Schwartman J."/>
            <person name="Gilmore M."/>
            <person name="Abouelleil A."/>
            <person name="Cao P."/>
            <person name="Chapman S."/>
            <person name="Cusick C."/>
            <person name="Shea T."/>
            <person name="Young S."/>
            <person name="Neafsey D."/>
            <person name="Nusbaum C."/>
            <person name="Birren B."/>
        </authorList>
    </citation>
    <scope>NUCLEOTIDE SEQUENCE</scope>
    <source>
        <strain evidence="6">9E7_DIV0242</strain>
    </source>
</reference>
<dbReference type="Gene3D" id="3.40.1410.10">
    <property type="entry name" value="Chorismate lyase-like"/>
    <property type="match status" value="1"/>
</dbReference>
<evidence type="ECO:0000313" key="5">
    <source>
        <dbReference type="EMBL" id="OTP11537.1"/>
    </source>
</evidence>
<dbReference type="InterPro" id="IPR036388">
    <property type="entry name" value="WH-like_DNA-bd_sf"/>
</dbReference>
<dbReference type="InterPro" id="IPR011663">
    <property type="entry name" value="UTRA"/>
</dbReference>
<dbReference type="PROSITE" id="PS50949">
    <property type="entry name" value="HTH_GNTR"/>
    <property type="match status" value="1"/>
</dbReference>
<dbReference type="Pfam" id="PF07702">
    <property type="entry name" value="UTRA"/>
    <property type="match status" value="1"/>
</dbReference>
<sequence>MAKYHEISTELIKEIVDGKYKERGKLPTEKELSLHFNTSRNTIRSAINLLTDEGYVYKVQGSGIYLRPVNFDESTNLNLIKGFSSEHQEETSKIKILDLEIIQATAEIAEELNCKIGEPLYYLKRVRFVDDEPVRVERSYYRQEIVPYLGKEIARESIYNYLTQNLKLQIGFADRKIQADYLSKDDAQLLGLAENDPALIVNEKIYLANGQIVILGEGVLHFKKISLFSSAKNFD</sequence>
<dbReference type="PRINTS" id="PR00035">
    <property type="entry name" value="HTHGNTR"/>
</dbReference>
<dbReference type="GO" id="GO:0045892">
    <property type="term" value="P:negative regulation of DNA-templated transcription"/>
    <property type="evidence" value="ECO:0007669"/>
    <property type="project" value="TreeGrafter"/>
</dbReference>
<keyword evidence="1" id="KW-0805">Transcription regulation</keyword>
<dbReference type="InterPro" id="IPR028978">
    <property type="entry name" value="Chorismate_lyase_/UTRA_dom_sf"/>
</dbReference>
<dbReference type="InterPro" id="IPR036390">
    <property type="entry name" value="WH_DNA-bd_sf"/>
</dbReference>
<dbReference type="InterPro" id="IPR000524">
    <property type="entry name" value="Tscrpt_reg_HTH_GntR"/>
</dbReference>
<evidence type="ECO:0000259" key="4">
    <source>
        <dbReference type="PROSITE" id="PS50949"/>
    </source>
</evidence>
<dbReference type="EMBL" id="NGMM01000007">
    <property type="protein sequence ID" value="OTP11537.1"/>
    <property type="molecule type" value="Genomic_DNA"/>
</dbReference>
<dbReference type="SUPFAM" id="SSF46785">
    <property type="entry name" value="Winged helix' DNA-binding domain"/>
    <property type="match status" value="1"/>
</dbReference>
<evidence type="ECO:0000313" key="6">
    <source>
        <dbReference type="EMBL" id="WYJ91568.1"/>
    </source>
</evidence>
<dbReference type="SMART" id="SM00345">
    <property type="entry name" value="HTH_GNTR"/>
    <property type="match status" value="1"/>
</dbReference>
<evidence type="ECO:0000313" key="7">
    <source>
        <dbReference type="Proteomes" id="UP000195141"/>
    </source>
</evidence>
<dbReference type="SMART" id="SM00866">
    <property type="entry name" value="UTRA"/>
    <property type="match status" value="1"/>
</dbReference>
<name>A0A242K1J8_9ENTE</name>
<dbReference type="RefSeq" id="WP_086350623.1">
    <property type="nucleotide sequence ID" value="NZ_CP147247.1"/>
</dbReference>
<dbReference type="Pfam" id="PF00392">
    <property type="entry name" value="GntR"/>
    <property type="match status" value="1"/>
</dbReference>
<keyword evidence="2" id="KW-0238">DNA-binding</keyword>
<reference evidence="5" key="1">
    <citation type="submission" date="2017-05" db="EMBL/GenBank/DDBJ databases">
        <title>The Genome Sequence of Enterococcus sp. 9E7_DIV0242.</title>
        <authorList>
            <consortium name="The Broad Institute Genomics Platform"/>
            <consortium name="The Broad Institute Genomic Center for Infectious Diseases"/>
            <person name="Earl A."/>
            <person name="Manson A."/>
            <person name="Schwartman J."/>
            <person name="Gilmore M."/>
            <person name="Abouelleil A."/>
            <person name="Cao P."/>
            <person name="Chapman S."/>
            <person name="Cusick C."/>
            <person name="Shea T."/>
            <person name="Young S."/>
            <person name="Neafsey D."/>
            <person name="Nusbaum C."/>
            <person name="Birren B."/>
        </authorList>
    </citation>
    <scope>NUCLEOTIDE SEQUENCE [LARGE SCALE GENOMIC DNA]</scope>
    <source>
        <strain evidence="5">9E7_DIV0242</strain>
    </source>
</reference>
<dbReference type="Proteomes" id="UP000195141">
    <property type="component" value="Chromosome"/>
</dbReference>
<keyword evidence="7" id="KW-1185">Reference proteome</keyword>
<dbReference type="GO" id="GO:0003677">
    <property type="term" value="F:DNA binding"/>
    <property type="evidence" value="ECO:0007669"/>
    <property type="project" value="UniProtKB-KW"/>
</dbReference>
<proteinExistence type="predicted"/>
<dbReference type="PANTHER" id="PTHR44846:SF4">
    <property type="entry name" value="HTH GNTR-TYPE DOMAIN-CONTAINING PROTEIN"/>
    <property type="match status" value="1"/>
</dbReference>
<feature type="domain" description="HTH gntR-type" evidence="4">
    <location>
        <begin position="1"/>
        <end position="69"/>
    </location>
</feature>
<dbReference type="InterPro" id="IPR050679">
    <property type="entry name" value="Bact_HTH_transcr_reg"/>
</dbReference>
<dbReference type="CDD" id="cd07377">
    <property type="entry name" value="WHTH_GntR"/>
    <property type="match status" value="1"/>
</dbReference>
<reference evidence="6" key="3">
    <citation type="submission" date="2024-03" db="EMBL/GenBank/DDBJ databases">
        <title>The Genome Sequence of Enterococcus sp. DIV0242b.</title>
        <authorList>
            <consortium name="The Broad Institute Genomics Platform"/>
            <consortium name="The Broad Institute Microbial Omics Core"/>
            <consortium name="The Broad Institute Genomic Center for Infectious Diseases"/>
            <person name="Earl A."/>
            <person name="Manson A."/>
            <person name="Gilmore M."/>
            <person name="Schwartman J."/>
            <person name="Shea T."/>
            <person name="Abouelleil A."/>
            <person name="Cao P."/>
            <person name="Chapman S."/>
            <person name="Cusick C."/>
            <person name="Young S."/>
            <person name="Neafsey D."/>
            <person name="Nusbaum C."/>
            <person name="Birren B."/>
        </authorList>
    </citation>
    <scope>NUCLEOTIDE SEQUENCE</scope>
    <source>
        <strain evidence="6">9E7_DIV0242</strain>
    </source>
</reference>
<keyword evidence="3" id="KW-0804">Transcription</keyword>
<dbReference type="Gene3D" id="1.10.10.10">
    <property type="entry name" value="Winged helix-like DNA-binding domain superfamily/Winged helix DNA-binding domain"/>
    <property type="match status" value="1"/>
</dbReference>
<accession>A0A242K1J8</accession>
<protein>
    <recommendedName>
        <fullName evidence="4">HTH gntR-type domain-containing protein</fullName>
    </recommendedName>
</protein>
<evidence type="ECO:0000256" key="3">
    <source>
        <dbReference type="ARBA" id="ARBA00023163"/>
    </source>
</evidence>
<evidence type="ECO:0000256" key="2">
    <source>
        <dbReference type="ARBA" id="ARBA00023125"/>
    </source>
</evidence>
<organism evidence="5">
    <name type="scientific">Candidatus Enterococcus clewellii</name>
    <dbReference type="NCBI Taxonomy" id="1834193"/>
    <lineage>
        <taxon>Bacteria</taxon>
        <taxon>Bacillati</taxon>
        <taxon>Bacillota</taxon>
        <taxon>Bacilli</taxon>
        <taxon>Lactobacillales</taxon>
        <taxon>Enterococcaceae</taxon>
        <taxon>Enterococcus</taxon>
    </lineage>
</organism>
<dbReference type="SUPFAM" id="SSF64288">
    <property type="entry name" value="Chorismate lyase-like"/>
    <property type="match status" value="1"/>
</dbReference>
<dbReference type="GO" id="GO:0003700">
    <property type="term" value="F:DNA-binding transcription factor activity"/>
    <property type="evidence" value="ECO:0007669"/>
    <property type="project" value="InterPro"/>
</dbReference>